<evidence type="ECO:0000313" key="1">
    <source>
        <dbReference type="EMBL" id="GAD31283.1"/>
    </source>
</evidence>
<proteinExistence type="predicted"/>
<dbReference type="AlphaFoldDB" id="V5F5V8"/>
<dbReference type="eggNOG" id="ENOG502ZGJP">
    <property type="taxonomic scope" value="Bacteria"/>
</dbReference>
<dbReference type="HOGENOM" id="CLU_170745_1_0_6"/>
<gene>
    <name evidence="1" type="ORF">PLEI_2941</name>
</gene>
<protein>
    <submittedName>
        <fullName evidence="1">RstB2 protein</fullName>
    </submittedName>
</protein>
<sequence length="109" mass="12341">MRFVIFGASSSKGKAKNTGKDYEINTMLVGRSVREWQNDNGKCIGYGQQTTEIQFNPSEALIKKLEDTAFPIIGELITELNPENPQENIVTDFKVCWSIWDANPENNKK</sequence>
<dbReference type="InterPro" id="IPR010008">
    <property type="entry name" value="Vibrio_Phage_CTX_RstB"/>
</dbReference>
<dbReference type="Proteomes" id="UP000030675">
    <property type="component" value="Unassembled WGS sequence"/>
</dbReference>
<evidence type="ECO:0000313" key="2">
    <source>
        <dbReference type="Proteomes" id="UP000030675"/>
    </source>
</evidence>
<name>V5F5V8_PHOLE</name>
<accession>V5F5V8</accession>
<dbReference type="EMBL" id="DF196820">
    <property type="protein sequence ID" value="GAD31283.1"/>
    <property type="molecule type" value="Genomic_DNA"/>
</dbReference>
<dbReference type="RefSeq" id="WP_023934083.1">
    <property type="nucleotide sequence ID" value="NZ_DF196820.1"/>
</dbReference>
<reference evidence="2" key="1">
    <citation type="submission" date="2012-12" db="EMBL/GenBank/DDBJ databases">
        <title>Genome Sequence of Photobacterium leiognathi lrivu.4.1.</title>
        <authorList>
            <person name="Urbanczyk H."/>
            <person name="Ogura Y."/>
            <person name="Hayashi T."/>
            <person name="Dunlap P.V."/>
        </authorList>
    </citation>
    <scope>NUCLEOTIDE SEQUENCE [LARGE SCALE GENOMIC DNA]</scope>
    <source>
        <strain evidence="2">lrivu.4.1</strain>
    </source>
</reference>
<dbReference type="Pfam" id="PF07459">
    <property type="entry name" value="CTX_RstB"/>
    <property type="match status" value="1"/>
</dbReference>
<organism evidence="1 2">
    <name type="scientific">Photobacterium leiognathi lrivu.4.1</name>
    <dbReference type="NCBI Taxonomy" id="1248232"/>
    <lineage>
        <taxon>Bacteria</taxon>
        <taxon>Pseudomonadati</taxon>
        <taxon>Pseudomonadota</taxon>
        <taxon>Gammaproteobacteria</taxon>
        <taxon>Vibrionales</taxon>
        <taxon>Vibrionaceae</taxon>
        <taxon>Photobacterium</taxon>
    </lineage>
</organism>